<dbReference type="RefSeq" id="WP_263528901.1">
    <property type="nucleotide sequence ID" value="NZ_JAOVZB010000001.1"/>
</dbReference>
<dbReference type="Gene3D" id="3.40.50.1820">
    <property type="entry name" value="alpha/beta hydrolase"/>
    <property type="match status" value="1"/>
</dbReference>
<evidence type="ECO:0000313" key="3">
    <source>
        <dbReference type="EMBL" id="MCV2401526.1"/>
    </source>
</evidence>
<gene>
    <name evidence="3" type="ORF">OFY17_01395</name>
</gene>
<sequence length="326" mass="36233">MKKNTALFKIIIASLALSHNLAFSEDSAPAEEQESNESTVPQRSTEYVIPQPQLARIEALKGSLISKGLTHQVVELEANGTTFLTLHREASTSETQGCVVLLHSDNQHPNWPDAIAPLRNALPQHGWCTLSIEIPDIINRMSITEIPSSATAEEGVDSEALPNEEDVFSRINAVIEKTKEDNAEQLILLGHKTGAAYALKYLAQEPTSAAGAVFIDMEVPSGVAQYDLAQYIKQLPLPALDYYLESQNRHPRFIAWRKQASNQREEVQGEYILFSAIPDNGIGDDRTQKLIQRVRGFLKQNTDQIDQRKNLPEFKKGLFYNSPVGS</sequence>
<evidence type="ECO:0000256" key="2">
    <source>
        <dbReference type="SAM" id="SignalP"/>
    </source>
</evidence>
<dbReference type="Pfam" id="PF12048">
    <property type="entry name" value="DUF3530"/>
    <property type="match status" value="1"/>
</dbReference>
<dbReference type="EMBL" id="JAOVZB010000001">
    <property type="protein sequence ID" value="MCV2401526.1"/>
    <property type="molecule type" value="Genomic_DNA"/>
</dbReference>
<organism evidence="3 4">
    <name type="scientific">Marinomonas sargassi</name>
    <dbReference type="NCBI Taxonomy" id="2984494"/>
    <lineage>
        <taxon>Bacteria</taxon>
        <taxon>Pseudomonadati</taxon>
        <taxon>Pseudomonadota</taxon>
        <taxon>Gammaproteobacteria</taxon>
        <taxon>Oceanospirillales</taxon>
        <taxon>Oceanospirillaceae</taxon>
        <taxon>Marinomonas</taxon>
    </lineage>
</organism>
<evidence type="ECO:0000256" key="1">
    <source>
        <dbReference type="SAM" id="MobiDB-lite"/>
    </source>
</evidence>
<keyword evidence="4" id="KW-1185">Reference proteome</keyword>
<comment type="caution">
    <text evidence="3">The sequence shown here is derived from an EMBL/GenBank/DDBJ whole genome shotgun (WGS) entry which is preliminary data.</text>
</comment>
<dbReference type="Proteomes" id="UP001209713">
    <property type="component" value="Unassembled WGS sequence"/>
</dbReference>
<feature type="chain" id="PRO_5045956983" evidence="2">
    <location>
        <begin position="25"/>
        <end position="326"/>
    </location>
</feature>
<dbReference type="SUPFAM" id="SSF53474">
    <property type="entry name" value="alpha/beta-Hydrolases"/>
    <property type="match status" value="1"/>
</dbReference>
<proteinExistence type="predicted"/>
<name>A0ABT2YNQ8_9GAMM</name>
<feature type="compositionally biased region" description="Polar residues" evidence="1">
    <location>
        <begin position="36"/>
        <end position="45"/>
    </location>
</feature>
<dbReference type="InterPro" id="IPR029058">
    <property type="entry name" value="AB_hydrolase_fold"/>
</dbReference>
<reference evidence="3 4" key="1">
    <citation type="submission" date="2022-10" db="EMBL/GenBank/DDBJ databases">
        <title>Marinomonas transparenta sp. nov. and Marinomonas sargassi sp. nov., isolated from marine alga (Sargassum natans (L.) Gaillon).</title>
        <authorList>
            <person name="Wang Y."/>
        </authorList>
    </citation>
    <scope>NUCLEOTIDE SEQUENCE [LARGE SCALE GENOMIC DNA]</scope>
    <source>
        <strain evidence="3 4">C2222</strain>
    </source>
</reference>
<dbReference type="InterPro" id="IPR022529">
    <property type="entry name" value="DUF3530"/>
</dbReference>
<keyword evidence="3" id="KW-0378">Hydrolase</keyword>
<protein>
    <submittedName>
        <fullName evidence="3">Alpha/beta hydrolase family protein</fullName>
    </submittedName>
</protein>
<dbReference type="GO" id="GO:0016787">
    <property type="term" value="F:hydrolase activity"/>
    <property type="evidence" value="ECO:0007669"/>
    <property type="project" value="UniProtKB-KW"/>
</dbReference>
<evidence type="ECO:0000313" key="4">
    <source>
        <dbReference type="Proteomes" id="UP001209713"/>
    </source>
</evidence>
<keyword evidence="2" id="KW-0732">Signal</keyword>
<accession>A0ABT2YNQ8</accession>
<feature type="signal peptide" evidence="2">
    <location>
        <begin position="1"/>
        <end position="24"/>
    </location>
</feature>
<feature type="region of interest" description="Disordered" evidence="1">
    <location>
        <begin position="26"/>
        <end position="45"/>
    </location>
</feature>